<evidence type="ECO:0000313" key="1">
    <source>
        <dbReference type="EMBL" id="SIO58484.1"/>
    </source>
</evidence>
<sequence>MKGSAQSAAAGMLWRAVGLRVRNGSRPVSAVIQYSGLGAKRAGSWAARPDSGMAAGFKVAEEFPGGATARGSTRIEHPV</sequence>
<organism evidence="1 2">
    <name type="scientific">Paraburkholderia phenazinium</name>
    <dbReference type="NCBI Taxonomy" id="60549"/>
    <lineage>
        <taxon>Bacteria</taxon>
        <taxon>Pseudomonadati</taxon>
        <taxon>Pseudomonadota</taxon>
        <taxon>Betaproteobacteria</taxon>
        <taxon>Burkholderiales</taxon>
        <taxon>Burkholderiaceae</taxon>
        <taxon>Paraburkholderia</taxon>
    </lineage>
</organism>
<evidence type="ECO:0000313" key="2">
    <source>
        <dbReference type="Proteomes" id="UP000185151"/>
    </source>
</evidence>
<proteinExistence type="predicted"/>
<name>A0A1N6KPN5_9BURK</name>
<dbReference type="EMBL" id="FSRU01000002">
    <property type="protein sequence ID" value="SIO58484.1"/>
    <property type="molecule type" value="Genomic_DNA"/>
</dbReference>
<dbReference type="Proteomes" id="UP000185151">
    <property type="component" value="Unassembled WGS sequence"/>
</dbReference>
<reference evidence="1 2" key="1">
    <citation type="submission" date="2016-11" db="EMBL/GenBank/DDBJ databases">
        <authorList>
            <person name="Jaros S."/>
            <person name="Januszkiewicz K."/>
            <person name="Wedrychowicz H."/>
        </authorList>
    </citation>
    <scope>NUCLEOTIDE SEQUENCE [LARGE SCALE GENOMIC DNA]</scope>
    <source>
        <strain evidence="1 2">GAS95</strain>
    </source>
</reference>
<dbReference type="AlphaFoldDB" id="A0A1N6KPN5"/>
<accession>A0A1N6KPN5</accession>
<keyword evidence="2" id="KW-1185">Reference proteome</keyword>
<gene>
    <name evidence="1" type="ORF">SAMN05444165_4164</name>
</gene>
<protein>
    <submittedName>
        <fullName evidence="1">Uncharacterized protein</fullName>
    </submittedName>
</protein>